<feature type="domain" description="Acyl-CoA dehydrogenase/oxidase N-terminal" evidence="9">
    <location>
        <begin position="22"/>
        <end position="132"/>
    </location>
</feature>
<dbReference type="Proteomes" id="UP000494205">
    <property type="component" value="Unassembled WGS sequence"/>
</dbReference>
<dbReference type="InterPro" id="IPR036250">
    <property type="entry name" value="AcylCo_DH-like_C"/>
</dbReference>
<dbReference type="InterPro" id="IPR037069">
    <property type="entry name" value="AcylCoA_DH/ox_N_sf"/>
</dbReference>
<evidence type="ECO:0000256" key="1">
    <source>
        <dbReference type="ARBA" id="ARBA00001974"/>
    </source>
</evidence>
<evidence type="ECO:0000256" key="3">
    <source>
        <dbReference type="ARBA" id="ARBA00019125"/>
    </source>
</evidence>
<evidence type="ECO:0000313" key="10">
    <source>
        <dbReference type="EMBL" id="CAB3738549.1"/>
    </source>
</evidence>
<reference evidence="10 13" key="2">
    <citation type="submission" date="2020-04" db="EMBL/GenBank/DDBJ databases">
        <authorList>
            <person name="De Canck E."/>
        </authorList>
    </citation>
    <scope>NUCLEOTIDE SEQUENCE [LARGE SCALE GENOMIC DNA]</scope>
    <source>
        <strain evidence="10 13">LMG 27174</strain>
    </source>
</reference>
<dbReference type="InterPro" id="IPR006091">
    <property type="entry name" value="Acyl-CoA_Oxase/DH_mid-dom"/>
</dbReference>
<keyword evidence="5" id="KW-0274">FAD</keyword>
<reference evidence="11 12" key="1">
    <citation type="submission" date="2018-01" db="EMBL/GenBank/DDBJ databases">
        <title>Whole genome analyses suggest that Burkholderia sensu lato contains two further novel genera in the rhizoxinica-symbiotica group Mycetohabitans gen. nov., and Trinickia gen. nov.: implications for the evolution of diazotrophy and nodulation in the Burkholderiaceae.</title>
        <authorList>
            <person name="Estrada-de los Santos P."/>
            <person name="Palmer M."/>
            <person name="Chavez-Ramirez B."/>
            <person name="Beukes C."/>
            <person name="Steenkamp E.T."/>
            <person name="Hirsch A.M."/>
            <person name="Manyaka P."/>
            <person name="Maluk M."/>
            <person name="Lafos M."/>
            <person name="Crook M."/>
            <person name="Gross E."/>
            <person name="Simon M.F."/>
            <person name="Bueno dos Reis Junior F."/>
            <person name="Poole P.S."/>
            <person name="Venter S.N."/>
            <person name="James E.K."/>
        </authorList>
    </citation>
    <scope>NUCLEOTIDE SEQUENCE [LARGE SCALE GENOMIC DNA]</scope>
    <source>
        <strain evidence="11 12">WSM 3937</strain>
    </source>
</reference>
<evidence type="ECO:0000259" key="8">
    <source>
        <dbReference type="Pfam" id="PF02770"/>
    </source>
</evidence>
<dbReference type="OrthoDB" id="9770681at2"/>
<dbReference type="Gene3D" id="2.40.110.10">
    <property type="entry name" value="Butyryl-CoA Dehydrogenase, subunit A, domain 2"/>
    <property type="match status" value="1"/>
</dbReference>
<dbReference type="SUPFAM" id="SSF47203">
    <property type="entry name" value="Acyl-CoA dehydrogenase C-terminal domain-like"/>
    <property type="match status" value="1"/>
</dbReference>
<dbReference type="Gene3D" id="1.20.140.10">
    <property type="entry name" value="Butyryl-CoA Dehydrogenase, subunit A, domain 3"/>
    <property type="match status" value="1"/>
</dbReference>
<dbReference type="FunFam" id="1.20.140.10:FF:000001">
    <property type="entry name" value="Acyl-CoA dehydrogenase"/>
    <property type="match status" value="1"/>
</dbReference>
<dbReference type="PANTHER" id="PTHR48083:SF2">
    <property type="entry name" value="MEDIUM-CHAIN SPECIFIC ACYL-COA DEHYDROGENASE, MITOCHONDRIAL"/>
    <property type="match status" value="1"/>
</dbReference>
<accession>A0A2N7VYH8</accession>
<comment type="cofactor">
    <cofactor evidence="1">
        <name>FAD</name>
        <dbReference type="ChEBI" id="CHEBI:57692"/>
    </cofactor>
</comment>
<name>A0A2N7VYH8_9BURK</name>
<evidence type="ECO:0000313" key="13">
    <source>
        <dbReference type="Proteomes" id="UP000494205"/>
    </source>
</evidence>
<evidence type="ECO:0000313" key="12">
    <source>
        <dbReference type="Proteomes" id="UP000235659"/>
    </source>
</evidence>
<dbReference type="Gene3D" id="1.10.540.10">
    <property type="entry name" value="Acyl-CoA dehydrogenase/oxidase, N-terminal domain"/>
    <property type="match status" value="1"/>
</dbReference>
<evidence type="ECO:0000259" key="7">
    <source>
        <dbReference type="Pfam" id="PF00441"/>
    </source>
</evidence>
<feature type="domain" description="Acyl-CoA dehydrogenase/oxidase C-terminal" evidence="7">
    <location>
        <begin position="247"/>
        <end position="396"/>
    </location>
</feature>
<evidence type="ECO:0000259" key="9">
    <source>
        <dbReference type="Pfam" id="PF02771"/>
    </source>
</evidence>
<dbReference type="PROSITE" id="PS00073">
    <property type="entry name" value="ACYL_COA_DH_2"/>
    <property type="match status" value="1"/>
</dbReference>
<dbReference type="SUPFAM" id="SSF56645">
    <property type="entry name" value="Acyl-CoA dehydrogenase NM domain-like"/>
    <property type="match status" value="1"/>
</dbReference>
<dbReference type="GO" id="GO:0033539">
    <property type="term" value="P:fatty acid beta-oxidation using acyl-CoA dehydrogenase"/>
    <property type="evidence" value="ECO:0007669"/>
    <property type="project" value="TreeGrafter"/>
</dbReference>
<dbReference type="Pfam" id="PF00441">
    <property type="entry name" value="Acyl-CoA_dh_1"/>
    <property type="match status" value="1"/>
</dbReference>
<organism evidence="10 13">
    <name type="scientific">Paraburkholderia rhynchosiae</name>
    <dbReference type="NCBI Taxonomy" id="487049"/>
    <lineage>
        <taxon>Bacteria</taxon>
        <taxon>Pseudomonadati</taxon>
        <taxon>Pseudomonadota</taxon>
        <taxon>Betaproteobacteria</taxon>
        <taxon>Burkholderiales</taxon>
        <taxon>Burkholderiaceae</taxon>
        <taxon>Paraburkholderia</taxon>
    </lineage>
</organism>
<evidence type="ECO:0000256" key="4">
    <source>
        <dbReference type="ARBA" id="ARBA00022630"/>
    </source>
</evidence>
<feature type="domain" description="Acyl-CoA oxidase/dehydrogenase middle" evidence="8">
    <location>
        <begin position="143"/>
        <end position="234"/>
    </location>
</feature>
<dbReference type="GO" id="GO:0003995">
    <property type="term" value="F:acyl-CoA dehydrogenase activity"/>
    <property type="evidence" value="ECO:0007669"/>
    <property type="project" value="InterPro"/>
</dbReference>
<dbReference type="Pfam" id="PF02771">
    <property type="entry name" value="Acyl-CoA_dh_N"/>
    <property type="match status" value="1"/>
</dbReference>
<dbReference type="GO" id="GO:0005737">
    <property type="term" value="C:cytoplasm"/>
    <property type="evidence" value="ECO:0007669"/>
    <property type="project" value="TreeGrafter"/>
</dbReference>
<evidence type="ECO:0000256" key="2">
    <source>
        <dbReference type="ARBA" id="ARBA00009347"/>
    </source>
</evidence>
<dbReference type="InterPro" id="IPR013786">
    <property type="entry name" value="AcylCoA_DH/ox_N"/>
</dbReference>
<proteinExistence type="inferred from homology"/>
<dbReference type="InterPro" id="IPR009075">
    <property type="entry name" value="AcylCo_DH/oxidase_C"/>
</dbReference>
<dbReference type="InterPro" id="IPR006089">
    <property type="entry name" value="Acyl-CoA_DH_CS"/>
</dbReference>
<dbReference type="EMBL" id="PNXY01000044">
    <property type="protein sequence ID" value="PMS22219.1"/>
    <property type="molecule type" value="Genomic_DNA"/>
</dbReference>
<evidence type="ECO:0000313" key="11">
    <source>
        <dbReference type="EMBL" id="PMS22219.1"/>
    </source>
</evidence>
<comment type="similarity">
    <text evidence="2">Belongs to the acyl-CoA dehydrogenase family.</text>
</comment>
<keyword evidence="4" id="KW-0285">Flavoprotein</keyword>
<evidence type="ECO:0000256" key="5">
    <source>
        <dbReference type="ARBA" id="ARBA00022827"/>
    </source>
</evidence>
<dbReference type="AlphaFoldDB" id="A0A2N7VYH8"/>
<dbReference type="InterPro" id="IPR009100">
    <property type="entry name" value="AcylCoA_DH/oxidase_NM_dom_sf"/>
</dbReference>
<dbReference type="PANTHER" id="PTHR48083">
    <property type="entry name" value="MEDIUM-CHAIN SPECIFIC ACYL-COA DEHYDROGENASE, MITOCHONDRIAL-RELATED"/>
    <property type="match status" value="1"/>
</dbReference>
<evidence type="ECO:0000256" key="6">
    <source>
        <dbReference type="ARBA" id="ARBA00023002"/>
    </source>
</evidence>
<dbReference type="InterPro" id="IPR046373">
    <property type="entry name" value="Acyl-CoA_Oxase/DH_mid-dom_sf"/>
</dbReference>
<dbReference type="Proteomes" id="UP000235659">
    <property type="component" value="Unassembled WGS sequence"/>
</dbReference>
<dbReference type="EMBL" id="CADIJZ010000038">
    <property type="protein sequence ID" value="CAB3738549.1"/>
    <property type="molecule type" value="Genomic_DNA"/>
</dbReference>
<keyword evidence="12" id="KW-1185">Reference proteome</keyword>
<sequence>MDTATTELADSLRTLGAWEMPEELRMLEDTVRRFMTNEVIPLEEKLPHDAYALPEGQLKELQAKAKSLGLWCVQSPEEYGGAGLNLLAQCIVAEESAKCRMGAYVPACGAFGFDPPSIIFGGTEAQIRQYAVPSIERGEKAFFAISEPSGGSDPARAIQTKAERVGDHYVLNGSKMWITAANESRWGVAFARTGPSKSRDGVSAFIIDMDRPGVNVTKIPVIRSYAPYEVHFDNYEVPEENLLGVEGRGFELVDKLLVHGRVPYAAGTLGVASAALQLAIDWAKQRKTFGALLSDRQAIQWMIADSEIELQAARLMVYRAAWKADLGQDMKVDASMAKVLATETAGRVVDRCIQILGGMGVAQEMPLERWYREMRIKRIGEGPSEVQRMVVARHLLGSRS</sequence>
<dbReference type="GO" id="GO:0050660">
    <property type="term" value="F:flavin adenine dinucleotide binding"/>
    <property type="evidence" value="ECO:0007669"/>
    <property type="project" value="InterPro"/>
</dbReference>
<dbReference type="Pfam" id="PF02770">
    <property type="entry name" value="Acyl-CoA_dh_M"/>
    <property type="match status" value="1"/>
</dbReference>
<dbReference type="RefSeq" id="WP_102636236.1">
    <property type="nucleotide sequence ID" value="NZ_CADIJZ010000038.1"/>
</dbReference>
<keyword evidence="6 10" id="KW-0560">Oxidoreductase</keyword>
<protein>
    <recommendedName>
        <fullName evidence="3">Medium-chain specific acyl-CoA dehydrogenase, mitochondrial</fullName>
    </recommendedName>
</protein>
<gene>
    <name evidence="11" type="ORF">C0Z16_33165</name>
    <name evidence="10" type="ORF">LMG27174_06477</name>
</gene>
<dbReference type="InterPro" id="IPR050741">
    <property type="entry name" value="Acyl-CoA_dehydrogenase"/>
</dbReference>